<comment type="caution">
    <text evidence="15">The sequence shown here is derived from an EMBL/GenBank/DDBJ whole genome shotgun (WGS) entry which is preliminary data.</text>
</comment>
<dbReference type="InterPro" id="IPR004358">
    <property type="entry name" value="Sig_transdc_His_kin-like_C"/>
</dbReference>
<reference evidence="15" key="1">
    <citation type="submission" date="2020-08" db="EMBL/GenBank/DDBJ databases">
        <title>Genome public.</title>
        <authorList>
            <person name="Liu C."/>
            <person name="Sun Q."/>
        </authorList>
    </citation>
    <scope>NUCLEOTIDE SEQUENCE</scope>
    <source>
        <strain evidence="15">NSJ-28</strain>
    </source>
</reference>
<comment type="catalytic activity">
    <reaction evidence="1">
        <text>ATP + protein L-histidine = ADP + protein N-phospho-L-histidine.</text>
        <dbReference type="EC" id="2.7.13.3"/>
    </reaction>
</comment>
<dbReference type="CDD" id="cd00075">
    <property type="entry name" value="HATPase"/>
    <property type="match status" value="1"/>
</dbReference>
<evidence type="ECO:0000256" key="9">
    <source>
        <dbReference type="ARBA" id="ARBA00022840"/>
    </source>
</evidence>
<keyword evidence="5" id="KW-0808">Transferase</keyword>
<evidence type="ECO:0000256" key="12">
    <source>
        <dbReference type="ARBA" id="ARBA00023136"/>
    </source>
</evidence>
<keyword evidence="8" id="KW-0418">Kinase</keyword>
<evidence type="ECO:0000313" key="16">
    <source>
        <dbReference type="Proteomes" id="UP000606499"/>
    </source>
</evidence>
<evidence type="ECO:0000313" key="15">
    <source>
        <dbReference type="EMBL" id="MBC5723915.1"/>
    </source>
</evidence>
<evidence type="ECO:0000256" key="4">
    <source>
        <dbReference type="ARBA" id="ARBA00022553"/>
    </source>
</evidence>
<dbReference type="InterPro" id="IPR005467">
    <property type="entry name" value="His_kinase_dom"/>
</dbReference>
<evidence type="ECO:0000259" key="14">
    <source>
        <dbReference type="PROSITE" id="PS50109"/>
    </source>
</evidence>
<dbReference type="Gene3D" id="3.30.565.10">
    <property type="entry name" value="Histidine kinase-like ATPase, C-terminal domain"/>
    <property type="match status" value="1"/>
</dbReference>
<evidence type="ECO:0000256" key="10">
    <source>
        <dbReference type="ARBA" id="ARBA00022989"/>
    </source>
</evidence>
<keyword evidence="11" id="KW-0902">Two-component regulatory system</keyword>
<dbReference type="Pfam" id="PF00512">
    <property type="entry name" value="HisKA"/>
    <property type="match status" value="1"/>
</dbReference>
<dbReference type="SMART" id="SM00388">
    <property type="entry name" value="HisKA"/>
    <property type="match status" value="1"/>
</dbReference>
<evidence type="ECO:0000256" key="6">
    <source>
        <dbReference type="ARBA" id="ARBA00022692"/>
    </source>
</evidence>
<protein>
    <recommendedName>
        <fullName evidence="3">histidine kinase</fullName>
        <ecNumber evidence="3">2.7.13.3</ecNumber>
    </recommendedName>
</protein>
<dbReference type="AlphaFoldDB" id="A0A923RX13"/>
<dbReference type="PRINTS" id="PR00344">
    <property type="entry name" value="BCTRLSENSOR"/>
</dbReference>
<accession>A0A923RX13</accession>
<dbReference type="Proteomes" id="UP000606499">
    <property type="component" value="Unassembled WGS sequence"/>
</dbReference>
<feature type="domain" description="Histidine kinase" evidence="14">
    <location>
        <begin position="151"/>
        <end position="367"/>
    </location>
</feature>
<dbReference type="Pfam" id="PF13493">
    <property type="entry name" value="DUF4118"/>
    <property type="match status" value="1"/>
</dbReference>
<dbReference type="SUPFAM" id="SSF55874">
    <property type="entry name" value="ATPase domain of HSP90 chaperone/DNA topoisomerase II/histidine kinase"/>
    <property type="match status" value="1"/>
</dbReference>
<dbReference type="InterPro" id="IPR003661">
    <property type="entry name" value="HisK_dim/P_dom"/>
</dbReference>
<dbReference type="Gene3D" id="1.20.120.620">
    <property type="entry name" value="Backbone structure of the membrane domain of e. Coli histidine kinase receptor kdpd"/>
    <property type="match status" value="1"/>
</dbReference>
<proteinExistence type="predicted"/>
<evidence type="ECO:0000256" key="8">
    <source>
        <dbReference type="ARBA" id="ARBA00022777"/>
    </source>
</evidence>
<dbReference type="PANTHER" id="PTHR45569:SF1">
    <property type="entry name" value="SENSOR PROTEIN KDPD"/>
    <property type="match status" value="1"/>
</dbReference>
<dbReference type="InterPro" id="IPR036890">
    <property type="entry name" value="HATPase_C_sf"/>
</dbReference>
<evidence type="ECO:0000256" key="7">
    <source>
        <dbReference type="ARBA" id="ARBA00022741"/>
    </source>
</evidence>
<feature type="transmembrane region" description="Helical" evidence="13">
    <location>
        <begin position="31"/>
        <end position="51"/>
    </location>
</feature>
<feature type="transmembrane region" description="Helical" evidence="13">
    <location>
        <begin position="57"/>
        <end position="73"/>
    </location>
</feature>
<dbReference type="InterPro" id="IPR025201">
    <property type="entry name" value="KdpD_TM"/>
</dbReference>
<dbReference type="PROSITE" id="PS50109">
    <property type="entry name" value="HIS_KIN"/>
    <property type="match status" value="1"/>
</dbReference>
<keyword evidence="6 13" id="KW-0812">Transmembrane</keyword>
<dbReference type="PANTHER" id="PTHR45569">
    <property type="entry name" value="SENSOR PROTEIN KDPD"/>
    <property type="match status" value="1"/>
</dbReference>
<dbReference type="InterPro" id="IPR036097">
    <property type="entry name" value="HisK_dim/P_sf"/>
</dbReference>
<keyword evidence="10 13" id="KW-1133">Transmembrane helix</keyword>
<dbReference type="GO" id="GO:0000155">
    <property type="term" value="F:phosphorelay sensor kinase activity"/>
    <property type="evidence" value="ECO:0007669"/>
    <property type="project" value="InterPro"/>
</dbReference>
<dbReference type="EC" id="2.7.13.3" evidence="3"/>
<dbReference type="InterPro" id="IPR052023">
    <property type="entry name" value="Histidine_kinase_KdpD"/>
</dbReference>
<sequence>MFLYPIDNRECPILQSSKHRSPFFSFSARDFAVTAGILACAIELCVILSIADSIDGFAYPIFVLAVLLVSRLTTGYFFGILAALFSVIGINYIFTYPYWAFNFTLSGYPLTFLTMLCVSLITCTMTTKLKQQERIRAESEKEKMRANLLRSVSHDIRTPLTSIVGVTSTLLETPNLPIAEQRQLLEDARDEAQWLIRVVENLLSITRIGDARAQITKQPEVVEEILGEVVQKFRKRFPDVSIRVAAPSDLLFVPMDAILIEQVLSNLLENAVIHGETTTNILLSVHQEGKYACFSVQDNGKGIPPKELPTLFDGSMKRNETPAGDGKRNMGLGLSVCMAIVRAHSGTMEAKNMGAGAEFSFLLPLSEEELK</sequence>
<dbReference type="GO" id="GO:0005524">
    <property type="term" value="F:ATP binding"/>
    <property type="evidence" value="ECO:0007669"/>
    <property type="project" value="UniProtKB-KW"/>
</dbReference>
<keyword evidence="12 13" id="KW-0472">Membrane</keyword>
<feature type="transmembrane region" description="Helical" evidence="13">
    <location>
        <begin position="105"/>
        <end position="126"/>
    </location>
</feature>
<evidence type="ECO:0000256" key="5">
    <source>
        <dbReference type="ARBA" id="ARBA00022679"/>
    </source>
</evidence>
<comment type="subcellular location">
    <subcellularLocation>
        <location evidence="2">Membrane</location>
        <topology evidence="2">Multi-pass membrane protein</topology>
    </subcellularLocation>
</comment>
<evidence type="ECO:0000256" key="2">
    <source>
        <dbReference type="ARBA" id="ARBA00004141"/>
    </source>
</evidence>
<keyword evidence="16" id="KW-1185">Reference proteome</keyword>
<dbReference type="InterPro" id="IPR003594">
    <property type="entry name" value="HATPase_dom"/>
</dbReference>
<keyword evidence="9" id="KW-0067">ATP-binding</keyword>
<dbReference type="Pfam" id="PF02518">
    <property type="entry name" value="HATPase_c"/>
    <property type="match status" value="1"/>
</dbReference>
<dbReference type="SUPFAM" id="SSF47384">
    <property type="entry name" value="Homodimeric domain of signal transducing histidine kinase"/>
    <property type="match status" value="1"/>
</dbReference>
<organism evidence="15 16">
    <name type="scientific">Agathobaculum faecis</name>
    <dbReference type="NCBI Taxonomy" id="2763013"/>
    <lineage>
        <taxon>Bacteria</taxon>
        <taxon>Bacillati</taxon>
        <taxon>Bacillota</taxon>
        <taxon>Clostridia</taxon>
        <taxon>Eubacteriales</taxon>
        <taxon>Butyricicoccaceae</taxon>
        <taxon>Agathobaculum</taxon>
    </lineage>
</organism>
<dbReference type="SMART" id="SM00387">
    <property type="entry name" value="HATPase_c"/>
    <property type="match status" value="1"/>
</dbReference>
<dbReference type="Gene3D" id="1.10.287.130">
    <property type="match status" value="1"/>
</dbReference>
<keyword evidence="4" id="KW-0597">Phosphoprotein</keyword>
<name>A0A923RX13_9FIRM</name>
<dbReference type="InterPro" id="IPR038318">
    <property type="entry name" value="KdpD_sf"/>
</dbReference>
<gene>
    <name evidence="15" type="ORF">H8S45_00290</name>
</gene>
<dbReference type="EMBL" id="JACOPL010000001">
    <property type="protein sequence ID" value="MBC5723915.1"/>
    <property type="molecule type" value="Genomic_DNA"/>
</dbReference>
<evidence type="ECO:0000256" key="3">
    <source>
        <dbReference type="ARBA" id="ARBA00012438"/>
    </source>
</evidence>
<evidence type="ECO:0000256" key="13">
    <source>
        <dbReference type="SAM" id="Phobius"/>
    </source>
</evidence>
<dbReference type="CDD" id="cd00082">
    <property type="entry name" value="HisKA"/>
    <property type="match status" value="1"/>
</dbReference>
<evidence type="ECO:0000256" key="11">
    <source>
        <dbReference type="ARBA" id="ARBA00023012"/>
    </source>
</evidence>
<keyword evidence="7" id="KW-0547">Nucleotide-binding</keyword>
<evidence type="ECO:0000256" key="1">
    <source>
        <dbReference type="ARBA" id="ARBA00000085"/>
    </source>
</evidence>
<dbReference type="GO" id="GO:0005886">
    <property type="term" value="C:plasma membrane"/>
    <property type="evidence" value="ECO:0007669"/>
    <property type="project" value="TreeGrafter"/>
</dbReference>